<accession>A0A9W6P502</accession>
<evidence type="ECO:0000313" key="2">
    <source>
        <dbReference type="EMBL" id="GLU47181.1"/>
    </source>
</evidence>
<name>A0A9W6P502_9ACTN</name>
<protein>
    <recommendedName>
        <fullName evidence="4">Porin</fullName>
    </recommendedName>
</protein>
<gene>
    <name evidence="2" type="ORF">Nans01_15320</name>
</gene>
<evidence type="ECO:0000256" key="1">
    <source>
        <dbReference type="SAM" id="SignalP"/>
    </source>
</evidence>
<reference evidence="2" key="1">
    <citation type="submission" date="2023-02" db="EMBL/GenBank/DDBJ databases">
        <title>Nocardiopsis ansamitocini NBRC 112285.</title>
        <authorList>
            <person name="Ichikawa N."/>
            <person name="Sato H."/>
            <person name="Tonouchi N."/>
        </authorList>
    </citation>
    <scope>NUCLEOTIDE SEQUENCE</scope>
    <source>
        <strain evidence="2">NBRC 112285</strain>
    </source>
</reference>
<feature type="signal peptide" evidence="1">
    <location>
        <begin position="1"/>
        <end position="25"/>
    </location>
</feature>
<feature type="chain" id="PRO_5040752906" description="Porin" evidence="1">
    <location>
        <begin position="26"/>
        <end position="52"/>
    </location>
</feature>
<keyword evidence="1" id="KW-0732">Signal</keyword>
<dbReference type="EMBL" id="BSQG01000002">
    <property type="protein sequence ID" value="GLU47181.1"/>
    <property type="molecule type" value="Genomic_DNA"/>
</dbReference>
<dbReference type="RefSeq" id="WP_285758193.1">
    <property type="nucleotide sequence ID" value="NZ_BSQG01000002.1"/>
</dbReference>
<evidence type="ECO:0008006" key="4">
    <source>
        <dbReference type="Google" id="ProtNLM"/>
    </source>
</evidence>
<comment type="caution">
    <text evidence="2">The sequence shown here is derived from an EMBL/GenBank/DDBJ whole genome shotgun (WGS) entry which is preliminary data.</text>
</comment>
<proteinExistence type="predicted"/>
<keyword evidence="3" id="KW-1185">Reference proteome</keyword>
<dbReference type="AlphaFoldDB" id="A0A9W6P502"/>
<sequence>MRRCLTVLAMVVVGLGATVVVPATADAAACPVTTRPVTFKGSTYCMPIKGIW</sequence>
<evidence type="ECO:0000313" key="3">
    <source>
        <dbReference type="Proteomes" id="UP001165092"/>
    </source>
</evidence>
<dbReference type="Proteomes" id="UP001165092">
    <property type="component" value="Unassembled WGS sequence"/>
</dbReference>
<organism evidence="2 3">
    <name type="scientific">Nocardiopsis ansamitocini</name>
    <dbReference type="NCBI Taxonomy" id="1670832"/>
    <lineage>
        <taxon>Bacteria</taxon>
        <taxon>Bacillati</taxon>
        <taxon>Actinomycetota</taxon>
        <taxon>Actinomycetes</taxon>
        <taxon>Streptosporangiales</taxon>
        <taxon>Nocardiopsidaceae</taxon>
        <taxon>Nocardiopsis</taxon>
    </lineage>
</organism>